<keyword evidence="2" id="KW-1185">Reference proteome</keyword>
<organism evidence="1 2">
    <name type="scientific">Dreissena polymorpha</name>
    <name type="common">Zebra mussel</name>
    <name type="synonym">Mytilus polymorpha</name>
    <dbReference type="NCBI Taxonomy" id="45954"/>
    <lineage>
        <taxon>Eukaryota</taxon>
        <taxon>Metazoa</taxon>
        <taxon>Spiralia</taxon>
        <taxon>Lophotrochozoa</taxon>
        <taxon>Mollusca</taxon>
        <taxon>Bivalvia</taxon>
        <taxon>Autobranchia</taxon>
        <taxon>Heteroconchia</taxon>
        <taxon>Euheterodonta</taxon>
        <taxon>Imparidentia</taxon>
        <taxon>Neoheterodontei</taxon>
        <taxon>Myida</taxon>
        <taxon>Dreissenoidea</taxon>
        <taxon>Dreissenidae</taxon>
        <taxon>Dreissena</taxon>
    </lineage>
</organism>
<evidence type="ECO:0000313" key="1">
    <source>
        <dbReference type="EMBL" id="KAH3777440.1"/>
    </source>
</evidence>
<sequence>MMLSTSLVKVTYLITAPVRSDLRIVVDDGLTLSIKDGRDCEYNDRLRIIFGRETTIELYRNNYCLTSVTELIIDTSSG</sequence>
<reference evidence="1" key="2">
    <citation type="submission" date="2020-11" db="EMBL/GenBank/DDBJ databases">
        <authorList>
            <person name="McCartney M.A."/>
            <person name="Auch B."/>
            <person name="Kono T."/>
            <person name="Mallez S."/>
            <person name="Becker A."/>
            <person name="Gohl D.M."/>
            <person name="Silverstein K.A.T."/>
            <person name="Koren S."/>
            <person name="Bechman K.B."/>
            <person name="Herman A."/>
            <person name="Abrahante J.E."/>
            <person name="Garbe J."/>
        </authorList>
    </citation>
    <scope>NUCLEOTIDE SEQUENCE</scope>
    <source>
        <strain evidence="1">Duluth1</strain>
        <tissue evidence="1">Whole animal</tissue>
    </source>
</reference>
<dbReference type="Proteomes" id="UP000828390">
    <property type="component" value="Unassembled WGS sequence"/>
</dbReference>
<dbReference type="AlphaFoldDB" id="A0A9D4IKA0"/>
<gene>
    <name evidence="1" type="ORF">DPMN_178883</name>
</gene>
<reference evidence="1" key="1">
    <citation type="journal article" date="2019" name="bioRxiv">
        <title>The Genome of the Zebra Mussel, Dreissena polymorpha: A Resource for Invasive Species Research.</title>
        <authorList>
            <person name="McCartney M.A."/>
            <person name="Auch B."/>
            <person name="Kono T."/>
            <person name="Mallez S."/>
            <person name="Zhang Y."/>
            <person name="Obille A."/>
            <person name="Becker A."/>
            <person name="Abrahante J.E."/>
            <person name="Garbe J."/>
            <person name="Badalamenti J.P."/>
            <person name="Herman A."/>
            <person name="Mangelson H."/>
            <person name="Liachko I."/>
            <person name="Sullivan S."/>
            <person name="Sone E.D."/>
            <person name="Koren S."/>
            <person name="Silverstein K.A.T."/>
            <person name="Beckman K.B."/>
            <person name="Gohl D.M."/>
        </authorList>
    </citation>
    <scope>NUCLEOTIDE SEQUENCE</scope>
    <source>
        <strain evidence="1">Duluth1</strain>
        <tissue evidence="1">Whole animal</tissue>
    </source>
</reference>
<name>A0A9D4IKA0_DREPO</name>
<accession>A0A9D4IKA0</accession>
<protein>
    <submittedName>
        <fullName evidence="1">Uncharacterized protein</fullName>
    </submittedName>
</protein>
<evidence type="ECO:0000313" key="2">
    <source>
        <dbReference type="Proteomes" id="UP000828390"/>
    </source>
</evidence>
<comment type="caution">
    <text evidence="1">The sequence shown here is derived from an EMBL/GenBank/DDBJ whole genome shotgun (WGS) entry which is preliminary data.</text>
</comment>
<dbReference type="EMBL" id="JAIWYP010000009">
    <property type="protein sequence ID" value="KAH3777440.1"/>
    <property type="molecule type" value="Genomic_DNA"/>
</dbReference>
<proteinExistence type="predicted"/>